<reference evidence="1 2" key="1">
    <citation type="submission" date="2024-01" db="EMBL/GenBank/DDBJ databases">
        <title>Genome assemblies of Stephania.</title>
        <authorList>
            <person name="Yang L."/>
        </authorList>
    </citation>
    <scope>NUCLEOTIDE SEQUENCE [LARGE SCALE GENOMIC DNA]</scope>
    <source>
        <strain evidence="1">QJT</strain>
        <tissue evidence="1">Leaf</tissue>
    </source>
</reference>
<gene>
    <name evidence="1" type="ORF">Sjap_007936</name>
</gene>
<comment type="caution">
    <text evidence="1">The sequence shown here is derived from an EMBL/GenBank/DDBJ whole genome shotgun (WGS) entry which is preliminary data.</text>
</comment>
<sequence length="62" mass="6977">MKSTCAYLTSIPHQLLVLSSRLLSHRPAHVLSFSVLRSHNLSLNWGRSNFLGCHLLPITHTN</sequence>
<dbReference type="Proteomes" id="UP001417504">
    <property type="component" value="Unassembled WGS sequence"/>
</dbReference>
<dbReference type="AlphaFoldDB" id="A0AAP0JQW7"/>
<evidence type="ECO:0000313" key="1">
    <source>
        <dbReference type="EMBL" id="KAK9137342.1"/>
    </source>
</evidence>
<accession>A0AAP0JQW7</accession>
<keyword evidence="2" id="KW-1185">Reference proteome</keyword>
<organism evidence="1 2">
    <name type="scientific">Stephania japonica</name>
    <dbReference type="NCBI Taxonomy" id="461633"/>
    <lineage>
        <taxon>Eukaryota</taxon>
        <taxon>Viridiplantae</taxon>
        <taxon>Streptophyta</taxon>
        <taxon>Embryophyta</taxon>
        <taxon>Tracheophyta</taxon>
        <taxon>Spermatophyta</taxon>
        <taxon>Magnoliopsida</taxon>
        <taxon>Ranunculales</taxon>
        <taxon>Menispermaceae</taxon>
        <taxon>Menispermoideae</taxon>
        <taxon>Cissampelideae</taxon>
        <taxon>Stephania</taxon>
    </lineage>
</organism>
<evidence type="ECO:0000313" key="2">
    <source>
        <dbReference type="Proteomes" id="UP001417504"/>
    </source>
</evidence>
<name>A0AAP0JQW7_9MAGN</name>
<protein>
    <submittedName>
        <fullName evidence="1">Uncharacterized protein</fullName>
    </submittedName>
</protein>
<proteinExistence type="predicted"/>
<dbReference type="EMBL" id="JBBNAE010000003">
    <property type="protein sequence ID" value="KAK9137342.1"/>
    <property type="molecule type" value="Genomic_DNA"/>
</dbReference>